<dbReference type="CDD" id="cd00093">
    <property type="entry name" value="HTH_XRE"/>
    <property type="match status" value="1"/>
</dbReference>
<dbReference type="PANTHER" id="PTHR35010:SF4">
    <property type="entry name" value="BLL5781 PROTEIN"/>
    <property type="match status" value="1"/>
</dbReference>
<dbReference type="InterPro" id="IPR010982">
    <property type="entry name" value="Lambda_DNA-bd_dom_sf"/>
</dbReference>
<evidence type="ECO:0000259" key="1">
    <source>
        <dbReference type="PROSITE" id="PS50943"/>
    </source>
</evidence>
<proteinExistence type="predicted"/>
<accession>A0ABW2Q3F6</accession>
<organism evidence="2 3">
    <name type="scientific">Georgenia alba</name>
    <dbReference type="NCBI Taxonomy" id="2233858"/>
    <lineage>
        <taxon>Bacteria</taxon>
        <taxon>Bacillati</taxon>
        <taxon>Actinomycetota</taxon>
        <taxon>Actinomycetes</taxon>
        <taxon>Micrococcales</taxon>
        <taxon>Bogoriellaceae</taxon>
        <taxon>Georgenia</taxon>
    </lineage>
</organism>
<dbReference type="Gene3D" id="3.30.450.180">
    <property type="match status" value="1"/>
</dbReference>
<dbReference type="Pfam" id="PF17765">
    <property type="entry name" value="MLTR_LBD"/>
    <property type="match status" value="1"/>
</dbReference>
<comment type="caution">
    <text evidence="2">The sequence shown here is derived from an EMBL/GenBank/DDBJ whole genome shotgun (WGS) entry which is preliminary data.</text>
</comment>
<sequence length="276" mass="29810">MAGGTGSVGDLLREWRHHRQLSQLDLALQAEVSARHVSLVETGKSRPSAEMVLRLASALDVPLRHRNRLLLAAGFAPRYQERDLEAPDMSSVREALVTILRAHEPYPAVVMDRRWNVLMTNAGVELLQDGVDADLLHPRANLVRLSLDPRGLAPRIGNIADVRNMFRARLSRQLAEDADPEITDLYDTYVAPHVDGSAAAPAGGEVVGAMTLQTPEQEVRLFSTVTTFCTPQDITLQEIAVELFYPADGRTAQVLASGAGGREMAGTLPGGGVAGP</sequence>
<dbReference type="SMART" id="SM00530">
    <property type="entry name" value="HTH_XRE"/>
    <property type="match status" value="1"/>
</dbReference>
<dbReference type="PANTHER" id="PTHR35010">
    <property type="entry name" value="BLL4672 PROTEIN-RELATED"/>
    <property type="match status" value="1"/>
</dbReference>
<dbReference type="Pfam" id="PF13560">
    <property type="entry name" value="HTH_31"/>
    <property type="match status" value="1"/>
</dbReference>
<evidence type="ECO:0000313" key="2">
    <source>
        <dbReference type="EMBL" id="MFC7404019.1"/>
    </source>
</evidence>
<evidence type="ECO:0000313" key="3">
    <source>
        <dbReference type="Proteomes" id="UP001596455"/>
    </source>
</evidence>
<dbReference type="InterPro" id="IPR041413">
    <property type="entry name" value="MLTR_LBD"/>
</dbReference>
<dbReference type="EMBL" id="JBHTCQ010000001">
    <property type="protein sequence ID" value="MFC7404019.1"/>
    <property type="molecule type" value="Genomic_DNA"/>
</dbReference>
<reference evidence="3" key="1">
    <citation type="journal article" date="2019" name="Int. J. Syst. Evol. Microbiol.">
        <title>The Global Catalogue of Microorganisms (GCM) 10K type strain sequencing project: providing services to taxonomists for standard genome sequencing and annotation.</title>
        <authorList>
            <consortium name="The Broad Institute Genomics Platform"/>
            <consortium name="The Broad Institute Genome Sequencing Center for Infectious Disease"/>
            <person name="Wu L."/>
            <person name="Ma J."/>
        </authorList>
    </citation>
    <scope>NUCLEOTIDE SEQUENCE [LARGE SCALE GENOMIC DNA]</scope>
    <source>
        <strain evidence="3">JCM 1490</strain>
    </source>
</reference>
<dbReference type="SUPFAM" id="SSF47413">
    <property type="entry name" value="lambda repressor-like DNA-binding domains"/>
    <property type="match status" value="1"/>
</dbReference>
<dbReference type="Proteomes" id="UP001596455">
    <property type="component" value="Unassembled WGS sequence"/>
</dbReference>
<dbReference type="PROSITE" id="PS50943">
    <property type="entry name" value="HTH_CROC1"/>
    <property type="match status" value="1"/>
</dbReference>
<protein>
    <submittedName>
        <fullName evidence="2">Helix-turn-helix domain-containing protein</fullName>
    </submittedName>
</protein>
<dbReference type="InterPro" id="IPR001387">
    <property type="entry name" value="Cro/C1-type_HTH"/>
</dbReference>
<gene>
    <name evidence="2" type="ORF">ACFQQL_02775</name>
</gene>
<keyword evidence="3" id="KW-1185">Reference proteome</keyword>
<dbReference type="RefSeq" id="WP_382391018.1">
    <property type="nucleotide sequence ID" value="NZ_JBHTCQ010000001.1"/>
</dbReference>
<dbReference type="Gene3D" id="1.10.260.40">
    <property type="entry name" value="lambda repressor-like DNA-binding domains"/>
    <property type="match status" value="1"/>
</dbReference>
<name>A0ABW2Q3F6_9MICO</name>
<feature type="domain" description="HTH cro/C1-type" evidence="1">
    <location>
        <begin position="12"/>
        <end position="66"/>
    </location>
</feature>